<dbReference type="GO" id="GO:0005886">
    <property type="term" value="C:plasma membrane"/>
    <property type="evidence" value="ECO:0007669"/>
    <property type="project" value="UniProtKB-SubCell"/>
</dbReference>
<dbReference type="EMBL" id="CP019344">
    <property type="protein sequence ID" value="ARN78802.1"/>
    <property type="molecule type" value="Genomic_DNA"/>
</dbReference>
<keyword evidence="11" id="KW-1185">Reference proteome</keyword>
<feature type="transmembrane region" description="Helical" evidence="8">
    <location>
        <begin position="7"/>
        <end position="27"/>
    </location>
</feature>
<protein>
    <recommendedName>
        <fullName evidence="9">ABC transmembrane type-1 domain-containing protein</fullName>
    </recommendedName>
</protein>
<gene>
    <name evidence="10" type="ORF">BST97_12830</name>
</gene>
<keyword evidence="3 8" id="KW-0813">Transport</keyword>
<keyword evidence="5 8" id="KW-0812">Transmembrane</keyword>
<comment type="subcellular location">
    <subcellularLocation>
        <location evidence="1 8">Cell membrane</location>
        <topology evidence="1 8">Multi-pass membrane protein</topology>
    </subcellularLocation>
</comment>
<dbReference type="PANTHER" id="PTHR42929">
    <property type="entry name" value="INNER MEMBRANE ABC TRANSPORTER PERMEASE PROTEIN YDCU-RELATED-RELATED"/>
    <property type="match status" value="1"/>
</dbReference>
<feature type="transmembrane region" description="Helical" evidence="8">
    <location>
        <begin position="145"/>
        <end position="168"/>
    </location>
</feature>
<evidence type="ECO:0000256" key="7">
    <source>
        <dbReference type="ARBA" id="ARBA00023136"/>
    </source>
</evidence>
<dbReference type="SUPFAM" id="SSF161098">
    <property type="entry name" value="MetI-like"/>
    <property type="match status" value="1"/>
</dbReference>
<evidence type="ECO:0000256" key="4">
    <source>
        <dbReference type="ARBA" id="ARBA00022475"/>
    </source>
</evidence>
<evidence type="ECO:0000256" key="8">
    <source>
        <dbReference type="RuleBase" id="RU363032"/>
    </source>
</evidence>
<keyword evidence="6 8" id="KW-1133">Transmembrane helix</keyword>
<feature type="transmembrane region" description="Helical" evidence="8">
    <location>
        <begin position="204"/>
        <end position="225"/>
    </location>
</feature>
<organism evidence="10 11">
    <name type="scientific">Nonlabens spongiae</name>
    <dbReference type="NCBI Taxonomy" id="331648"/>
    <lineage>
        <taxon>Bacteria</taxon>
        <taxon>Pseudomonadati</taxon>
        <taxon>Bacteroidota</taxon>
        <taxon>Flavobacteriia</taxon>
        <taxon>Flavobacteriales</taxon>
        <taxon>Flavobacteriaceae</taxon>
        <taxon>Nonlabens</taxon>
    </lineage>
</organism>
<comment type="similarity">
    <text evidence="2">Belongs to the binding-protein-dependent transport system permease family. CysTW subfamily.</text>
</comment>
<dbReference type="PROSITE" id="PS50928">
    <property type="entry name" value="ABC_TM1"/>
    <property type="match status" value="1"/>
</dbReference>
<dbReference type="InterPro" id="IPR000515">
    <property type="entry name" value="MetI-like"/>
</dbReference>
<name>A0A1W6MML6_9FLAO</name>
<sequence>MIKKLSIAIFILIAAVPVLLGLGYALMYSLGLTGILSEGFTTTHWEETLITTTFWKSLGFSLYIALVVMLISLFFSLWIVISWIKQLNKGSLSYITYLPLAFPAIVMAFFSFQLLSKSGFMSRVVYKMGWIDSLEQFPDWTNDEFGISIIFSLCLLITPFFIILYSNLYQNERIAELKALAITLGAKPSQVIFKVIVPILLKKSAFTIMLFVIFIMGTYEIPLLLGRQNPSMLSVFIVQKLQKFNLADIPQAYAIAVIYILLIASIIALVYKTRPTFFNSSSSS</sequence>
<dbReference type="Pfam" id="PF00528">
    <property type="entry name" value="BPD_transp_1"/>
    <property type="match status" value="1"/>
</dbReference>
<feature type="domain" description="ABC transmembrane type-1" evidence="9">
    <location>
        <begin position="58"/>
        <end position="270"/>
    </location>
</feature>
<keyword evidence="4" id="KW-1003">Cell membrane</keyword>
<proteinExistence type="inferred from homology"/>
<evidence type="ECO:0000256" key="3">
    <source>
        <dbReference type="ARBA" id="ARBA00022448"/>
    </source>
</evidence>
<dbReference type="Proteomes" id="UP000193431">
    <property type="component" value="Chromosome"/>
</dbReference>
<dbReference type="GO" id="GO:0055085">
    <property type="term" value="P:transmembrane transport"/>
    <property type="evidence" value="ECO:0007669"/>
    <property type="project" value="InterPro"/>
</dbReference>
<dbReference type="InterPro" id="IPR035906">
    <property type="entry name" value="MetI-like_sf"/>
</dbReference>
<reference evidence="10 11" key="1">
    <citation type="submission" date="2016-11" db="EMBL/GenBank/DDBJ databases">
        <title>Trade-off between light-utilization and light-protection in marine flavobacteria.</title>
        <authorList>
            <person name="Kumagai Y."/>
        </authorList>
    </citation>
    <scope>NUCLEOTIDE SEQUENCE [LARGE SCALE GENOMIC DNA]</scope>
    <source>
        <strain evidence="10 11">JCM 13191</strain>
    </source>
</reference>
<feature type="transmembrane region" description="Helical" evidence="8">
    <location>
        <begin position="252"/>
        <end position="271"/>
    </location>
</feature>
<keyword evidence="7 8" id="KW-0472">Membrane</keyword>
<evidence type="ECO:0000256" key="1">
    <source>
        <dbReference type="ARBA" id="ARBA00004651"/>
    </source>
</evidence>
<evidence type="ECO:0000256" key="6">
    <source>
        <dbReference type="ARBA" id="ARBA00022989"/>
    </source>
</evidence>
<dbReference type="PANTHER" id="PTHR42929:SF1">
    <property type="entry name" value="INNER MEMBRANE ABC TRANSPORTER PERMEASE PROTEIN YDCU-RELATED"/>
    <property type="match status" value="1"/>
</dbReference>
<evidence type="ECO:0000313" key="10">
    <source>
        <dbReference type="EMBL" id="ARN78802.1"/>
    </source>
</evidence>
<evidence type="ECO:0000259" key="9">
    <source>
        <dbReference type="PROSITE" id="PS50928"/>
    </source>
</evidence>
<accession>A0A1W6MML6</accession>
<feature type="transmembrane region" description="Helical" evidence="8">
    <location>
        <begin position="96"/>
        <end position="115"/>
    </location>
</feature>
<dbReference type="STRING" id="331648.BST97_12830"/>
<feature type="transmembrane region" description="Helical" evidence="8">
    <location>
        <begin position="60"/>
        <end position="84"/>
    </location>
</feature>
<evidence type="ECO:0000313" key="11">
    <source>
        <dbReference type="Proteomes" id="UP000193431"/>
    </source>
</evidence>
<evidence type="ECO:0000256" key="5">
    <source>
        <dbReference type="ARBA" id="ARBA00022692"/>
    </source>
</evidence>
<dbReference type="Gene3D" id="1.10.3720.10">
    <property type="entry name" value="MetI-like"/>
    <property type="match status" value="1"/>
</dbReference>
<evidence type="ECO:0000256" key="2">
    <source>
        <dbReference type="ARBA" id="ARBA00007069"/>
    </source>
</evidence>
<dbReference type="AlphaFoldDB" id="A0A1W6MML6"/>
<dbReference type="CDD" id="cd06261">
    <property type="entry name" value="TM_PBP2"/>
    <property type="match status" value="1"/>
</dbReference>
<dbReference type="OrthoDB" id="9785836at2"/>
<dbReference type="RefSeq" id="WP_085767607.1">
    <property type="nucleotide sequence ID" value="NZ_CP019344.1"/>
</dbReference>